<evidence type="ECO:0000313" key="2">
    <source>
        <dbReference type="EMBL" id="EJK59326.1"/>
    </source>
</evidence>
<reference evidence="2 3" key="1">
    <citation type="journal article" date="2012" name="Genome Biol.">
        <title>Genome and low-iron response of an oceanic diatom adapted to chronic iron limitation.</title>
        <authorList>
            <person name="Lommer M."/>
            <person name="Specht M."/>
            <person name="Roy A.S."/>
            <person name="Kraemer L."/>
            <person name="Andreson R."/>
            <person name="Gutowska M.A."/>
            <person name="Wolf J."/>
            <person name="Bergner S.V."/>
            <person name="Schilhabel M.B."/>
            <person name="Klostermeier U.C."/>
            <person name="Beiko R.G."/>
            <person name="Rosenstiel P."/>
            <person name="Hippler M."/>
            <person name="Laroche J."/>
        </authorList>
    </citation>
    <scope>NUCLEOTIDE SEQUENCE [LARGE SCALE GENOMIC DNA]</scope>
    <source>
        <strain evidence="2 3">CCMP1005</strain>
    </source>
</reference>
<name>K0SEF8_THAOC</name>
<organism evidence="2 3">
    <name type="scientific">Thalassiosira oceanica</name>
    <name type="common">Marine diatom</name>
    <dbReference type="NCBI Taxonomy" id="159749"/>
    <lineage>
        <taxon>Eukaryota</taxon>
        <taxon>Sar</taxon>
        <taxon>Stramenopiles</taxon>
        <taxon>Ochrophyta</taxon>
        <taxon>Bacillariophyta</taxon>
        <taxon>Coscinodiscophyceae</taxon>
        <taxon>Thalassiosirophycidae</taxon>
        <taxon>Thalassiosirales</taxon>
        <taxon>Thalassiosiraceae</taxon>
        <taxon>Thalassiosira</taxon>
    </lineage>
</organism>
<protein>
    <submittedName>
        <fullName evidence="2">Uncharacterized protein</fullName>
    </submittedName>
</protein>
<proteinExistence type="predicted"/>
<keyword evidence="3" id="KW-1185">Reference proteome</keyword>
<evidence type="ECO:0000256" key="1">
    <source>
        <dbReference type="SAM" id="MobiDB-lite"/>
    </source>
</evidence>
<gene>
    <name evidence="2" type="ORF">THAOC_20468</name>
</gene>
<dbReference type="EMBL" id="AGNL01023109">
    <property type="protein sequence ID" value="EJK59326.1"/>
    <property type="molecule type" value="Genomic_DNA"/>
</dbReference>
<evidence type="ECO:0000313" key="3">
    <source>
        <dbReference type="Proteomes" id="UP000266841"/>
    </source>
</evidence>
<feature type="non-terminal residue" evidence="2">
    <location>
        <position position="1"/>
    </location>
</feature>
<dbReference type="AlphaFoldDB" id="K0SEF8"/>
<sequence>DDPPAPVDHEKESEVAQLIVPASQPIAPTQRRGLCPPWQQRS</sequence>
<accession>K0SEF8</accession>
<dbReference type="Proteomes" id="UP000266841">
    <property type="component" value="Unassembled WGS sequence"/>
</dbReference>
<feature type="region of interest" description="Disordered" evidence="1">
    <location>
        <begin position="1"/>
        <end position="42"/>
    </location>
</feature>
<comment type="caution">
    <text evidence="2">The sequence shown here is derived from an EMBL/GenBank/DDBJ whole genome shotgun (WGS) entry which is preliminary data.</text>
</comment>